<feature type="region of interest" description="Disordered" evidence="1">
    <location>
        <begin position="154"/>
        <end position="173"/>
    </location>
</feature>
<evidence type="ECO:0000313" key="3">
    <source>
        <dbReference type="Proteomes" id="UP001141806"/>
    </source>
</evidence>
<accession>A0A9Q0KIQ4</accession>
<comment type="caution">
    <text evidence="2">The sequence shown here is derived from an EMBL/GenBank/DDBJ whole genome shotgun (WGS) entry which is preliminary data.</text>
</comment>
<keyword evidence="3" id="KW-1185">Reference proteome</keyword>
<name>A0A9Q0KIQ4_9MAGN</name>
<reference evidence="2" key="1">
    <citation type="journal article" date="2023" name="Plant J.">
        <title>The genome of the king protea, Protea cynaroides.</title>
        <authorList>
            <person name="Chang J."/>
            <person name="Duong T.A."/>
            <person name="Schoeman C."/>
            <person name="Ma X."/>
            <person name="Roodt D."/>
            <person name="Barker N."/>
            <person name="Li Z."/>
            <person name="Van de Peer Y."/>
            <person name="Mizrachi E."/>
        </authorList>
    </citation>
    <scope>NUCLEOTIDE SEQUENCE</scope>
    <source>
        <tissue evidence="2">Young leaves</tissue>
    </source>
</reference>
<evidence type="ECO:0000313" key="2">
    <source>
        <dbReference type="EMBL" id="KAJ4971267.1"/>
    </source>
</evidence>
<protein>
    <submittedName>
        <fullName evidence="2">Uncharacterized protein</fullName>
    </submittedName>
</protein>
<dbReference type="AlphaFoldDB" id="A0A9Q0KIQ4"/>
<proteinExistence type="predicted"/>
<gene>
    <name evidence="2" type="ORF">NE237_004366</name>
</gene>
<dbReference type="Proteomes" id="UP001141806">
    <property type="component" value="Unassembled WGS sequence"/>
</dbReference>
<dbReference type="EMBL" id="JAMYWD010000005">
    <property type="protein sequence ID" value="KAJ4971267.1"/>
    <property type="molecule type" value="Genomic_DNA"/>
</dbReference>
<feature type="region of interest" description="Disordered" evidence="1">
    <location>
        <begin position="63"/>
        <end position="99"/>
    </location>
</feature>
<sequence length="173" mass="19091">MNSNTSVYTLMNSNTSVYTLMNSPSIRLAKGFSVGDDSSASFPSDSSTSSGAFKMSAFSSDSKDNACCSEAHSAQSSQPRYQPRQSKKRERMEQDEQAAAMDNKSLIRYLSKKYFLNFSKPPELNLPESTWVCEFQNEHKQPKSSTLCRSLRMREESGGGAVEGRSNGTATSF</sequence>
<organism evidence="2 3">
    <name type="scientific">Protea cynaroides</name>
    <dbReference type="NCBI Taxonomy" id="273540"/>
    <lineage>
        <taxon>Eukaryota</taxon>
        <taxon>Viridiplantae</taxon>
        <taxon>Streptophyta</taxon>
        <taxon>Embryophyta</taxon>
        <taxon>Tracheophyta</taxon>
        <taxon>Spermatophyta</taxon>
        <taxon>Magnoliopsida</taxon>
        <taxon>Proteales</taxon>
        <taxon>Proteaceae</taxon>
        <taxon>Protea</taxon>
    </lineage>
</organism>
<feature type="compositionally biased region" description="Low complexity" evidence="1">
    <location>
        <begin position="73"/>
        <end position="84"/>
    </location>
</feature>
<evidence type="ECO:0000256" key="1">
    <source>
        <dbReference type="SAM" id="MobiDB-lite"/>
    </source>
</evidence>